<gene>
    <name evidence="1" type="ORF">LCGC14_1852410</name>
</gene>
<dbReference type="AlphaFoldDB" id="A0A0F9GA75"/>
<sequence>DKGYTKATGRKVLDLGYGLHYSKSLTTVGCIRIHERTKLLWLVNAINVERELGRSILLEVI</sequence>
<evidence type="ECO:0008006" key="2">
    <source>
        <dbReference type="Google" id="ProtNLM"/>
    </source>
</evidence>
<organism evidence="1">
    <name type="scientific">marine sediment metagenome</name>
    <dbReference type="NCBI Taxonomy" id="412755"/>
    <lineage>
        <taxon>unclassified sequences</taxon>
        <taxon>metagenomes</taxon>
        <taxon>ecological metagenomes</taxon>
    </lineage>
</organism>
<comment type="caution">
    <text evidence="1">The sequence shown here is derived from an EMBL/GenBank/DDBJ whole genome shotgun (WGS) entry which is preliminary data.</text>
</comment>
<name>A0A0F9GA75_9ZZZZ</name>
<accession>A0A0F9GA75</accession>
<evidence type="ECO:0000313" key="1">
    <source>
        <dbReference type="EMBL" id="KKL95648.1"/>
    </source>
</evidence>
<feature type="non-terminal residue" evidence="1">
    <location>
        <position position="1"/>
    </location>
</feature>
<protein>
    <recommendedName>
        <fullName evidence="2">YkuD domain-containing protein</fullName>
    </recommendedName>
</protein>
<dbReference type="EMBL" id="LAZR01018623">
    <property type="protein sequence ID" value="KKL95648.1"/>
    <property type="molecule type" value="Genomic_DNA"/>
</dbReference>
<proteinExistence type="predicted"/>
<reference evidence="1" key="1">
    <citation type="journal article" date="2015" name="Nature">
        <title>Complex archaea that bridge the gap between prokaryotes and eukaryotes.</title>
        <authorList>
            <person name="Spang A."/>
            <person name="Saw J.H."/>
            <person name="Jorgensen S.L."/>
            <person name="Zaremba-Niedzwiedzka K."/>
            <person name="Martijn J."/>
            <person name="Lind A.E."/>
            <person name="van Eijk R."/>
            <person name="Schleper C."/>
            <person name="Guy L."/>
            <person name="Ettema T.J."/>
        </authorList>
    </citation>
    <scope>NUCLEOTIDE SEQUENCE</scope>
</reference>